<dbReference type="Gramene" id="ERM96053">
    <property type="protein sequence ID" value="ERM96053"/>
    <property type="gene ID" value="AMTR_s00129p00099680"/>
</dbReference>
<feature type="domain" description="FAE" evidence="2">
    <location>
        <begin position="35"/>
        <end position="194"/>
    </location>
</feature>
<protein>
    <recommendedName>
        <fullName evidence="2">FAE domain-containing protein</fullName>
    </recommendedName>
</protein>
<proteinExistence type="predicted"/>
<dbReference type="InterPro" id="IPR012392">
    <property type="entry name" value="3-ktacl-CoA_syn"/>
</dbReference>
<evidence type="ECO:0000259" key="2">
    <source>
        <dbReference type="Pfam" id="PF08392"/>
    </source>
</evidence>
<accession>W1NKL0</accession>
<dbReference type="Proteomes" id="UP000017836">
    <property type="component" value="Unassembled WGS sequence"/>
</dbReference>
<organism evidence="3 4">
    <name type="scientific">Amborella trichopoda</name>
    <dbReference type="NCBI Taxonomy" id="13333"/>
    <lineage>
        <taxon>Eukaryota</taxon>
        <taxon>Viridiplantae</taxon>
        <taxon>Streptophyta</taxon>
        <taxon>Embryophyta</taxon>
        <taxon>Tracheophyta</taxon>
        <taxon>Spermatophyta</taxon>
        <taxon>Magnoliopsida</taxon>
        <taxon>Amborellales</taxon>
        <taxon>Amborellaceae</taxon>
        <taxon>Amborella</taxon>
    </lineage>
</organism>
<dbReference type="OMA" id="NVGFETH"/>
<evidence type="ECO:0000256" key="1">
    <source>
        <dbReference type="ARBA" id="ARBA00023315"/>
    </source>
</evidence>
<dbReference type="GO" id="GO:0016020">
    <property type="term" value="C:membrane"/>
    <property type="evidence" value="ECO:0007669"/>
    <property type="project" value="InterPro"/>
</dbReference>
<dbReference type="HOGENOM" id="CLU_013238_4_4_1"/>
<sequence length="197" mass="21789">MHGSGGDPSPVPLSPLRPHPNTVLVSFHCLASLYFISKPRPIYLVDYTCYKPPESCRVPLSTILNHARLIPFLDPQCREFQVRVLERSGLGEMTCVPRGLHCIPPDQSMANARAEAELVIFSAMDALFKRKGIQPKDIDILIVNSGLFSPSPSLSAMVINKYKMRSNIKSFNLSGMGCSASLISVNLARDLLQARFF</sequence>
<dbReference type="STRING" id="13333.W1NKL0"/>
<dbReference type="Gene3D" id="3.40.47.10">
    <property type="match status" value="1"/>
</dbReference>
<evidence type="ECO:0000313" key="3">
    <source>
        <dbReference type="EMBL" id="ERM96053.1"/>
    </source>
</evidence>
<keyword evidence="4" id="KW-1185">Reference proteome</keyword>
<dbReference type="AlphaFoldDB" id="W1NKL0"/>
<gene>
    <name evidence="3" type="ORF">AMTR_s00129p00099680</name>
</gene>
<keyword evidence="1" id="KW-0808">Transferase</keyword>
<evidence type="ECO:0000313" key="4">
    <source>
        <dbReference type="Proteomes" id="UP000017836"/>
    </source>
</evidence>
<dbReference type="SUPFAM" id="SSF53901">
    <property type="entry name" value="Thiolase-like"/>
    <property type="match status" value="1"/>
</dbReference>
<dbReference type="PANTHER" id="PTHR31561">
    <property type="entry name" value="3-KETOACYL-COA SYNTHASE"/>
    <property type="match status" value="1"/>
</dbReference>
<dbReference type="InterPro" id="IPR016039">
    <property type="entry name" value="Thiolase-like"/>
</dbReference>
<dbReference type="Pfam" id="PF08392">
    <property type="entry name" value="FAE1_CUT1_RppA"/>
    <property type="match status" value="1"/>
</dbReference>
<keyword evidence="1" id="KW-0012">Acyltransferase</keyword>
<dbReference type="eggNOG" id="ENOG502QPKZ">
    <property type="taxonomic scope" value="Eukaryota"/>
</dbReference>
<dbReference type="GO" id="GO:0016747">
    <property type="term" value="F:acyltransferase activity, transferring groups other than amino-acyl groups"/>
    <property type="evidence" value="ECO:0007669"/>
    <property type="project" value="InterPro"/>
</dbReference>
<dbReference type="EMBL" id="KI397331">
    <property type="protein sequence ID" value="ERM96053.1"/>
    <property type="molecule type" value="Genomic_DNA"/>
</dbReference>
<dbReference type="GO" id="GO:0006633">
    <property type="term" value="P:fatty acid biosynthetic process"/>
    <property type="evidence" value="ECO:0007669"/>
    <property type="project" value="InterPro"/>
</dbReference>
<dbReference type="InterPro" id="IPR013601">
    <property type="entry name" value="FAE1_typ3_polyketide_synth"/>
</dbReference>
<reference evidence="4" key="1">
    <citation type="journal article" date="2013" name="Science">
        <title>The Amborella genome and the evolution of flowering plants.</title>
        <authorList>
            <consortium name="Amborella Genome Project"/>
        </authorList>
    </citation>
    <scope>NUCLEOTIDE SEQUENCE [LARGE SCALE GENOMIC DNA]</scope>
</reference>
<name>W1NKL0_AMBTC</name>